<dbReference type="InParanoid" id="E8MZQ7"/>
<feature type="transmembrane region" description="Helical" evidence="7">
    <location>
        <begin position="81"/>
        <end position="102"/>
    </location>
</feature>
<dbReference type="EMBL" id="AP012029">
    <property type="protein sequence ID" value="BAJ64605.1"/>
    <property type="molecule type" value="Genomic_DNA"/>
</dbReference>
<dbReference type="Gene3D" id="1.10.3720.10">
    <property type="entry name" value="MetI-like"/>
    <property type="match status" value="1"/>
</dbReference>
<organism evidence="9 10">
    <name type="scientific">Anaerolinea thermophila (strain DSM 14523 / JCM 11388 / NBRC 100420 / UNI-1)</name>
    <dbReference type="NCBI Taxonomy" id="926569"/>
    <lineage>
        <taxon>Bacteria</taxon>
        <taxon>Bacillati</taxon>
        <taxon>Chloroflexota</taxon>
        <taxon>Anaerolineae</taxon>
        <taxon>Anaerolineales</taxon>
        <taxon>Anaerolineaceae</taxon>
        <taxon>Anaerolinea</taxon>
    </lineage>
</organism>
<dbReference type="STRING" id="926569.ANT_25790"/>
<keyword evidence="4 7" id="KW-0812">Transmembrane</keyword>
<evidence type="ECO:0000256" key="7">
    <source>
        <dbReference type="RuleBase" id="RU363032"/>
    </source>
</evidence>
<feature type="transmembrane region" description="Helical" evidence="7">
    <location>
        <begin position="263"/>
        <end position="280"/>
    </location>
</feature>
<dbReference type="HOGENOM" id="CLU_016047_1_0_0"/>
<evidence type="ECO:0000313" key="10">
    <source>
        <dbReference type="Proteomes" id="UP000008922"/>
    </source>
</evidence>
<dbReference type="SUPFAM" id="SSF161098">
    <property type="entry name" value="MetI-like"/>
    <property type="match status" value="1"/>
</dbReference>
<dbReference type="PANTHER" id="PTHR43744">
    <property type="entry name" value="ABC TRANSPORTER PERMEASE PROTEIN MG189-RELATED-RELATED"/>
    <property type="match status" value="1"/>
</dbReference>
<feature type="transmembrane region" description="Helical" evidence="7">
    <location>
        <begin position="114"/>
        <end position="133"/>
    </location>
</feature>
<gene>
    <name evidence="9" type="ordered locus">ANT_25790</name>
</gene>
<sequence>MSMITSKRLQDRIIDWFIALFLLALGISTLLPLINTLAISLSERAAVSGGMVKLTPVGFNLTAYEYILQDTKFWRAFGISVLRVALGGLLNFALAVLTAFPLSRSEKAFPGRNIFIWMFVFGMILNVGIVPWYLTIAQYKLIDTIWALVLPGAVPIWNVIILMNFFRNIPKELDEAARIDGANPWQLLWHIYLPTSLPALATITLFSIVGHWNSFFDGLILMNNPDNYPLQTYIQQLVIADRPILHGGQAQLMVKLSNATLNAAKLFVAMIPILIIYPFLQRYFVRGIMLGAVKE</sequence>
<dbReference type="PROSITE" id="PS50928">
    <property type="entry name" value="ABC_TM1"/>
    <property type="match status" value="1"/>
</dbReference>
<dbReference type="CDD" id="cd06261">
    <property type="entry name" value="TM_PBP2"/>
    <property type="match status" value="1"/>
</dbReference>
<keyword evidence="10" id="KW-1185">Reference proteome</keyword>
<dbReference type="KEGG" id="atm:ANT_25790"/>
<dbReference type="Proteomes" id="UP000008922">
    <property type="component" value="Chromosome"/>
</dbReference>
<evidence type="ECO:0000256" key="3">
    <source>
        <dbReference type="ARBA" id="ARBA00022475"/>
    </source>
</evidence>
<dbReference type="PANTHER" id="PTHR43744:SF9">
    <property type="entry name" value="POLYGALACTURONAN_RHAMNOGALACTURONAN TRANSPORT SYSTEM PERMEASE PROTEIN YTCP"/>
    <property type="match status" value="1"/>
</dbReference>
<dbReference type="GO" id="GO:0055085">
    <property type="term" value="P:transmembrane transport"/>
    <property type="evidence" value="ECO:0007669"/>
    <property type="project" value="InterPro"/>
</dbReference>
<dbReference type="AlphaFoldDB" id="E8MZQ7"/>
<dbReference type="InterPro" id="IPR000515">
    <property type="entry name" value="MetI-like"/>
</dbReference>
<dbReference type="eggNOG" id="COG0395">
    <property type="taxonomic scope" value="Bacteria"/>
</dbReference>
<evidence type="ECO:0000313" key="9">
    <source>
        <dbReference type="EMBL" id="BAJ64605.1"/>
    </source>
</evidence>
<accession>E8MZQ7</accession>
<keyword evidence="2 7" id="KW-0813">Transport</keyword>
<keyword evidence="6 7" id="KW-0472">Membrane</keyword>
<evidence type="ECO:0000256" key="6">
    <source>
        <dbReference type="ARBA" id="ARBA00023136"/>
    </source>
</evidence>
<feature type="transmembrane region" description="Helical" evidence="7">
    <location>
        <begin position="145"/>
        <end position="166"/>
    </location>
</feature>
<feature type="transmembrane region" description="Helical" evidence="7">
    <location>
        <begin position="187"/>
        <end position="212"/>
    </location>
</feature>
<dbReference type="Pfam" id="PF00528">
    <property type="entry name" value="BPD_transp_1"/>
    <property type="match status" value="1"/>
</dbReference>
<feature type="domain" description="ABC transmembrane type-1" evidence="8">
    <location>
        <begin position="77"/>
        <end position="277"/>
    </location>
</feature>
<evidence type="ECO:0000256" key="1">
    <source>
        <dbReference type="ARBA" id="ARBA00004651"/>
    </source>
</evidence>
<comment type="subcellular location">
    <subcellularLocation>
        <location evidence="1 7">Cell membrane</location>
        <topology evidence="1 7">Multi-pass membrane protein</topology>
    </subcellularLocation>
</comment>
<evidence type="ECO:0000256" key="5">
    <source>
        <dbReference type="ARBA" id="ARBA00022989"/>
    </source>
</evidence>
<feature type="transmembrane region" description="Helical" evidence="7">
    <location>
        <begin position="12"/>
        <end position="34"/>
    </location>
</feature>
<protein>
    <submittedName>
        <fullName evidence="9">ABC transporter permease protein</fullName>
    </submittedName>
</protein>
<dbReference type="FunCoup" id="E8MZQ7">
    <property type="interactions" value="61"/>
</dbReference>
<evidence type="ECO:0000256" key="4">
    <source>
        <dbReference type="ARBA" id="ARBA00022692"/>
    </source>
</evidence>
<name>E8MZQ7_ANATU</name>
<evidence type="ECO:0000259" key="8">
    <source>
        <dbReference type="PROSITE" id="PS50928"/>
    </source>
</evidence>
<keyword evidence="5 7" id="KW-1133">Transmembrane helix</keyword>
<dbReference type="GO" id="GO:0005886">
    <property type="term" value="C:plasma membrane"/>
    <property type="evidence" value="ECO:0007669"/>
    <property type="project" value="UniProtKB-SubCell"/>
</dbReference>
<keyword evidence="3" id="KW-1003">Cell membrane</keyword>
<evidence type="ECO:0000256" key="2">
    <source>
        <dbReference type="ARBA" id="ARBA00022448"/>
    </source>
</evidence>
<dbReference type="InterPro" id="IPR035906">
    <property type="entry name" value="MetI-like_sf"/>
</dbReference>
<proteinExistence type="inferred from homology"/>
<comment type="similarity">
    <text evidence="7">Belongs to the binding-protein-dependent transport system permease family.</text>
</comment>
<reference evidence="9 10" key="1">
    <citation type="submission" date="2010-12" db="EMBL/GenBank/DDBJ databases">
        <title>Whole genome sequence of Anaerolinea thermophila UNI-1.</title>
        <authorList>
            <person name="Narita-Yamada S."/>
            <person name="Kishi E."/>
            <person name="Watanabe Y."/>
            <person name="Takasaki K."/>
            <person name="Ankai A."/>
            <person name="Oguchi A."/>
            <person name="Fukui S."/>
            <person name="Takahashi M."/>
            <person name="Yashiro I."/>
            <person name="Hosoyama A."/>
            <person name="Sekiguchi Y."/>
            <person name="Hanada S."/>
            <person name="Fujita N."/>
        </authorList>
    </citation>
    <scope>NUCLEOTIDE SEQUENCE [LARGE SCALE GENOMIC DNA]</scope>
    <source>
        <strain evidence="10">DSM 14523 / JCM 11388 / NBRC 100420 / UNI-1</strain>
    </source>
</reference>